<feature type="compositionally biased region" description="Acidic residues" evidence="1">
    <location>
        <begin position="29"/>
        <end position="46"/>
    </location>
</feature>
<accession>A0A1A8M9X6</accession>
<organism evidence="2">
    <name type="scientific">Nothobranchius pienaari</name>
    <dbReference type="NCBI Taxonomy" id="704102"/>
    <lineage>
        <taxon>Eukaryota</taxon>
        <taxon>Metazoa</taxon>
        <taxon>Chordata</taxon>
        <taxon>Craniata</taxon>
        <taxon>Vertebrata</taxon>
        <taxon>Euteleostomi</taxon>
        <taxon>Actinopterygii</taxon>
        <taxon>Neopterygii</taxon>
        <taxon>Teleostei</taxon>
        <taxon>Neoteleostei</taxon>
        <taxon>Acanthomorphata</taxon>
        <taxon>Ovalentaria</taxon>
        <taxon>Atherinomorphae</taxon>
        <taxon>Cyprinodontiformes</taxon>
        <taxon>Nothobranchiidae</taxon>
        <taxon>Nothobranchius</taxon>
    </lineage>
</organism>
<feature type="region of interest" description="Disordered" evidence="1">
    <location>
        <begin position="29"/>
        <end position="49"/>
    </location>
</feature>
<reference evidence="2" key="2">
    <citation type="submission" date="2016-06" db="EMBL/GenBank/DDBJ databases">
        <title>The genome of a short-lived fish provides insights into sex chromosome evolution and the genetic control of aging.</title>
        <authorList>
            <person name="Reichwald K."/>
            <person name="Felder M."/>
            <person name="Petzold A."/>
            <person name="Koch P."/>
            <person name="Groth M."/>
            <person name="Platzer M."/>
        </authorList>
    </citation>
    <scope>NUCLEOTIDE SEQUENCE</scope>
    <source>
        <tissue evidence="2">Brain</tissue>
    </source>
</reference>
<evidence type="ECO:0000256" key="1">
    <source>
        <dbReference type="SAM" id="MobiDB-lite"/>
    </source>
</evidence>
<dbReference type="PANTHER" id="PTHR31751:SF7">
    <property type="entry name" value="THAP-TYPE DOMAIN-CONTAINING PROTEIN"/>
    <property type="match status" value="1"/>
</dbReference>
<reference evidence="2" key="1">
    <citation type="submission" date="2016-05" db="EMBL/GenBank/DDBJ databases">
        <authorList>
            <person name="Lavstsen T."/>
            <person name="Jespersen J.S."/>
        </authorList>
    </citation>
    <scope>NUCLEOTIDE SEQUENCE</scope>
    <source>
        <tissue evidence="2">Brain</tissue>
    </source>
</reference>
<dbReference type="AlphaFoldDB" id="A0A1A8M9X6"/>
<evidence type="ECO:0000313" key="2">
    <source>
        <dbReference type="EMBL" id="SBR53617.1"/>
    </source>
</evidence>
<gene>
    <name evidence="2" type="primary">Nfu_g_1_012673</name>
</gene>
<feature type="non-terminal residue" evidence="2">
    <location>
        <position position="1"/>
    </location>
</feature>
<dbReference type="EMBL" id="HAEF01012458">
    <property type="protein sequence ID" value="SBR53617.1"/>
    <property type="molecule type" value="Transcribed_RNA"/>
</dbReference>
<protein>
    <submittedName>
        <fullName evidence="2">Uncharacterized protein</fullName>
    </submittedName>
</protein>
<proteinExistence type="predicted"/>
<name>A0A1A8M9X6_9TELE</name>
<dbReference type="PANTHER" id="PTHR31751">
    <property type="entry name" value="SI:CH211-108C17.2-RELATED-RELATED"/>
    <property type="match status" value="1"/>
</dbReference>
<sequence length="373" mass="42673">AAGGLQRAVDALPIVGLDESVIDILQRDDETDEEADNPEQYEEADNDVPSFPSVEKKCFYRDKLIGTECDATPPFHVKLNRRGSATIIEWFCINGHMLWKWNSQPVLKYAMQGGDFMVATNILLSGNNFSKLALFFRFMNIGVVSPKTFRLIQNHYLVDSIKDFWGKKRAAIIDCLRAKESVVALADGRMDSPGHTVQFCTYTTMENESKDIISVVTVDKRQTNRNSVIMEKHAFIQTFDNLLPDLNITEIVTDAHMQISALLDPRKGRYKEKAIIHSLDVWHAAKNLTKKLHVAGILKGNSILLVWLKDIVNQFWYIFQKAQHRDMFNEWKHEWIRGKCDHGPLDATTSDKELMVPGSPPHEALQRIMFNRR</sequence>